<proteinExistence type="predicted"/>
<organism evidence="2">
    <name type="scientific">freshwater metagenome</name>
    <dbReference type="NCBI Taxonomy" id="449393"/>
    <lineage>
        <taxon>unclassified sequences</taxon>
        <taxon>metagenomes</taxon>
        <taxon>ecological metagenomes</taxon>
    </lineage>
</organism>
<feature type="domain" description="Peptidase S33 tripeptidyl aminopeptidase-like C-terminal" evidence="1">
    <location>
        <begin position="3"/>
        <end position="86"/>
    </location>
</feature>
<dbReference type="InterPro" id="IPR029058">
    <property type="entry name" value="AB_hydrolase_fold"/>
</dbReference>
<dbReference type="SUPFAM" id="SSF53474">
    <property type="entry name" value="alpha/beta-Hydrolases"/>
    <property type="match status" value="1"/>
</dbReference>
<gene>
    <name evidence="2" type="ORF">UFOPK3610_01782</name>
</gene>
<accession>A0A6J7IBW8</accession>
<sequence>MRWPISTTNPAGPPRPLAGHYSEVPTLILSGELDSITSAAEGNMVKAQFPNSAHLVVANSTHVVGGAGSTSCGATLVRYVVRSGSRDIPEAIAQCAQDVPAVRAVGRYPVTYVKTQLPPGTPDTTRNRLAVTAVNTAADIVDRWFQSGEDYGSGLRGGIWSYSGYPKVEFDLEGVKLVGDLPMTGWITWNATNGNLHCALSFPTTSGVRRVDATWNTINSDAQARVTISGASGSFNLELLAP</sequence>
<reference evidence="2" key="1">
    <citation type="submission" date="2020-05" db="EMBL/GenBank/DDBJ databases">
        <authorList>
            <person name="Chiriac C."/>
            <person name="Salcher M."/>
            <person name="Ghai R."/>
            <person name="Kavagutti S V."/>
        </authorList>
    </citation>
    <scope>NUCLEOTIDE SEQUENCE</scope>
</reference>
<evidence type="ECO:0000313" key="2">
    <source>
        <dbReference type="EMBL" id="CAB4927996.1"/>
    </source>
</evidence>
<protein>
    <submittedName>
        <fullName evidence="2">Unannotated protein</fullName>
    </submittedName>
</protein>
<dbReference type="Pfam" id="PF08386">
    <property type="entry name" value="Abhydrolase_4"/>
    <property type="match status" value="1"/>
</dbReference>
<dbReference type="AlphaFoldDB" id="A0A6J7IBW8"/>
<evidence type="ECO:0000259" key="1">
    <source>
        <dbReference type="Pfam" id="PF08386"/>
    </source>
</evidence>
<name>A0A6J7IBW8_9ZZZZ</name>
<dbReference type="EMBL" id="CAFBMR010000113">
    <property type="protein sequence ID" value="CAB4927996.1"/>
    <property type="molecule type" value="Genomic_DNA"/>
</dbReference>
<dbReference type="InterPro" id="IPR013595">
    <property type="entry name" value="Pept_S33_TAP-like_C"/>
</dbReference>